<evidence type="ECO:0000313" key="12">
    <source>
        <dbReference type="Proteomes" id="UP000193380"/>
    </source>
</evidence>
<keyword evidence="5" id="KW-1133">Transmembrane helix</keyword>
<dbReference type="STRING" id="8022.A0A060WXK4"/>
<dbReference type="Gene3D" id="1.10.287.70">
    <property type="match status" value="1"/>
</dbReference>
<name>A0A060WXK4_ONCMY</name>
<dbReference type="InterPro" id="IPR003280">
    <property type="entry name" value="2pore_dom_K_chnl"/>
</dbReference>
<dbReference type="SUPFAM" id="SSF81324">
    <property type="entry name" value="Voltage-gated potassium channels"/>
    <property type="match status" value="2"/>
</dbReference>
<dbReference type="GO" id="GO:0015271">
    <property type="term" value="F:outward rectifier potassium channel activity"/>
    <property type="evidence" value="ECO:0007669"/>
    <property type="project" value="TreeGrafter"/>
</dbReference>
<keyword evidence="6 9" id="KW-0406">Ion transport</keyword>
<evidence type="ECO:0000259" key="10">
    <source>
        <dbReference type="Pfam" id="PF07885"/>
    </source>
</evidence>
<reference evidence="11" key="1">
    <citation type="journal article" date="2014" name="Nat. Commun.">
        <title>The rainbow trout genome provides novel insights into evolution after whole-genome duplication in vertebrates.</title>
        <authorList>
            <person name="Berthelot C."/>
            <person name="Brunet F."/>
            <person name="Chalopin D."/>
            <person name="Juanchich A."/>
            <person name="Bernard M."/>
            <person name="Noel B."/>
            <person name="Bento P."/>
            <person name="Da Silva C."/>
            <person name="Labadie K."/>
            <person name="Alberti A."/>
            <person name="Aury J.M."/>
            <person name="Louis A."/>
            <person name="Dehais P."/>
            <person name="Bardou P."/>
            <person name="Montfort J."/>
            <person name="Klopp C."/>
            <person name="Cabau C."/>
            <person name="Gaspin C."/>
            <person name="Thorgaard G.H."/>
            <person name="Boussaha M."/>
            <person name="Quillet E."/>
            <person name="Guyomard R."/>
            <person name="Galiana D."/>
            <person name="Bobe J."/>
            <person name="Volff J.N."/>
            <person name="Genet C."/>
            <person name="Wincker P."/>
            <person name="Jaillon O."/>
            <person name="Roest Crollius H."/>
            <person name="Guiguen Y."/>
        </authorList>
    </citation>
    <scope>NUCLEOTIDE SEQUENCE [LARGE SCALE GENOMIC DNA]</scope>
</reference>
<dbReference type="GO" id="GO:0030322">
    <property type="term" value="P:stabilization of membrane potential"/>
    <property type="evidence" value="ECO:0007669"/>
    <property type="project" value="TreeGrafter"/>
</dbReference>
<keyword evidence="3 9" id="KW-0812">Transmembrane</keyword>
<accession>A0A060WXK4</accession>
<protein>
    <recommendedName>
        <fullName evidence="10">Potassium channel domain-containing protein</fullName>
    </recommendedName>
</protein>
<evidence type="ECO:0000256" key="6">
    <source>
        <dbReference type="ARBA" id="ARBA00023065"/>
    </source>
</evidence>
<evidence type="ECO:0000256" key="7">
    <source>
        <dbReference type="ARBA" id="ARBA00023136"/>
    </source>
</evidence>
<reference evidence="11" key="2">
    <citation type="submission" date="2014-03" db="EMBL/GenBank/DDBJ databases">
        <authorList>
            <person name="Genoscope - CEA"/>
        </authorList>
    </citation>
    <scope>NUCLEOTIDE SEQUENCE</scope>
</reference>
<evidence type="ECO:0000256" key="2">
    <source>
        <dbReference type="ARBA" id="ARBA00022448"/>
    </source>
</evidence>
<comment type="subcellular location">
    <subcellularLocation>
        <location evidence="1">Membrane</location>
        <topology evidence="1">Multi-pass membrane protein</topology>
    </subcellularLocation>
</comment>
<keyword evidence="2 9" id="KW-0813">Transport</keyword>
<feature type="domain" description="Potassium channel" evidence="10">
    <location>
        <begin position="108"/>
        <end position="166"/>
    </location>
</feature>
<evidence type="ECO:0000256" key="1">
    <source>
        <dbReference type="ARBA" id="ARBA00004141"/>
    </source>
</evidence>
<sequence>MSLALGKTRSSIENSKKCTSKLWKLFPHVFLILSLVGYAALGAVLFWCIEGGSVYKTEGEYHEFLGKLLRTIQNYPGNLSSNSSQEQHLVKELEKEINGGFKSIWLQHPERWTFYPSLFFCCTVFTTVGYGEIYPVTLPGKVVCILYAMVGIPLMLLVITDVGDLLAMLLSRAYCHLHTLFCRLPQYGRWSPSQDTEKPGHGGQGGFRDGTYTFSHEVVVREPMDIRQVLHSQQSVKRKSIQLRNNTEIFNRIIARENFNRQGPLVRSLSCPELDRMPPLPKGFAIWDFTGIGDNMDKLNVPLLLILVVVFAYILFGGLILPLWETEFHTFDAFYFCFITLTTIGFGDIVPNHPKYFMLTFVFIIMGMAIMSMAFKLGQSRIVSCYRQCMRCISGGMVERFDELGSD</sequence>
<gene>
    <name evidence="11" type="ORF">GSONMT00000319001</name>
</gene>
<dbReference type="PRINTS" id="PR01333">
    <property type="entry name" value="2POREKCHANEL"/>
</dbReference>
<dbReference type="GO" id="GO:0022841">
    <property type="term" value="F:potassium ion leak channel activity"/>
    <property type="evidence" value="ECO:0007669"/>
    <property type="project" value="TreeGrafter"/>
</dbReference>
<dbReference type="AlphaFoldDB" id="A0A060WXK4"/>
<keyword evidence="4" id="KW-0630">Potassium</keyword>
<keyword evidence="7" id="KW-0472">Membrane</keyword>
<evidence type="ECO:0000256" key="4">
    <source>
        <dbReference type="ARBA" id="ARBA00022958"/>
    </source>
</evidence>
<proteinExistence type="inferred from homology"/>
<comment type="similarity">
    <text evidence="9">Belongs to the two pore domain potassium channel (TC 1.A.1.8) family.</text>
</comment>
<dbReference type="EMBL" id="FR904663">
    <property type="protein sequence ID" value="CDQ69315.1"/>
    <property type="molecule type" value="Genomic_DNA"/>
</dbReference>
<evidence type="ECO:0000256" key="9">
    <source>
        <dbReference type="RuleBase" id="RU003857"/>
    </source>
</evidence>
<evidence type="ECO:0000256" key="5">
    <source>
        <dbReference type="ARBA" id="ARBA00022989"/>
    </source>
</evidence>
<organism evidence="11 12">
    <name type="scientific">Oncorhynchus mykiss</name>
    <name type="common">Rainbow trout</name>
    <name type="synonym">Salmo gairdneri</name>
    <dbReference type="NCBI Taxonomy" id="8022"/>
    <lineage>
        <taxon>Eukaryota</taxon>
        <taxon>Metazoa</taxon>
        <taxon>Chordata</taxon>
        <taxon>Craniata</taxon>
        <taxon>Vertebrata</taxon>
        <taxon>Euteleostomi</taxon>
        <taxon>Actinopterygii</taxon>
        <taxon>Neopterygii</taxon>
        <taxon>Teleostei</taxon>
        <taxon>Protacanthopterygii</taxon>
        <taxon>Salmoniformes</taxon>
        <taxon>Salmonidae</taxon>
        <taxon>Salmoninae</taxon>
        <taxon>Oncorhynchus</taxon>
    </lineage>
</organism>
<dbReference type="Pfam" id="PF07885">
    <property type="entry name" value="Ion_trans_2"/>
    <property type="match status" value="2"/>
</dbReference>
<dbReference type="PaxDb" id="8022-A0A060WXK4"/>
<dbReference type="Proteomes" id="UP000193380">
    <property type="component" value="Unassembled WGS sequence"/>
</dbReference>
<evidence type="ECO:0000256" key="8">
    <source>
        <dbReference type="ARBA" id="ARBA00023303"/>
    </source>
</evidence>
<dbReference type="InterPro" id="IPR013099">
    <property type="entry name" value="K_chnl_dom"/>
</dbReference>
<keyword evidence="8 9" id="KW-0407">Ion channel</keyword>
<evidence type="ECO:0000256" key="3">
    <source>
        <dbReference type="ARBA" id="ARBA00022692"/>
    </source>
</evidence>
<evidence type="ECO:0000313" key="11">
    <source>
        <dbReference type="EMBL" id="CDQ69315.1"/>
    </source>
</evidence>
<dbReference type="PANTHER" id="PTHR11003:SF346">
    <property type="entry name" value="POTASSIUM CHANNEL SUBFAMILY K MEMBER 18"/>
    <property type="match status" value="1"/>
</dbReference>
<dbReference type="GO" id="GO:0005886">
    <property type="term" value="C:plasma membrane"/>
    <property type="evidence" value="ECO:0007669"/>
    <property type="project" value="TreeGrafter"/>
</dbReference>
<dbReference type="PANTHER" id="PTHR11003">
    <property type="entry name" value="POTASSIUM CHANNEL, SUBFAMILY K"/>
    <property type="match status" value="1"/>
</dbReference>
<feature type="domain" description="Potassium channel" evidence="10">
    <location>
        <begin position="309"/>
        <end position="380"/>
    </location>
</feature>